<comment type="caution">
    <text evidence="4">The sequence shown here is derived from an EMBL/GenBank/DDBJ whole genome shotgun (WGS) entry which is preliminary data.</text>
</comment>
<dbReference type="Gene3D" id="3.40.50.720">
    <property type="entry name" value="NAD(P)-binding Rossmann-like Domain"/>
    <property type="match status" value="1"/>
</dbReference>
<dbReference type="RefSeq" id="WP_173080167.1">
    <property type="nucleotide sequence ID" value="NZ_BLPG01000001.1"/>
</dbReference>
<dbReference type="SMART" id="SM00823">
    <property type="entry name" value="PKS_PP"/>
    <property type="match status" value="1"/>
</dbReference>
<dbReference type="InterPro" id="IPR000873">
    <property type="entry name" value="AMP-dep_synth/lig_dom"/>
</dbReference>
<dbReference type="Gene3D" id="1.10.1200.10">
    <property type="entry name" value="ACP-like"/>
    <property type="match status" value="1"/>
</dbReference>
<dbReference type="SUPFAM" id="SSF51735">
    <property type="entry name" value="NAD(P)-binding Rossmann-fold domains"/>
    <property type="match status" value="1"/>
</dbReference>
<dbReference type="NCBIfam" id="TIGR01746">
    <property type="entry name" value="Thioester-redct"/>
    <property type="match status" value="1"/>
</dbReference>
<sequence length="1000" mass="108714">MVEERTDLHPDRPAISFRGRSLTYRQLDELANGLATTLAARGARYGDVVPVLLADGLELPVAYLALMKLGAAFVPLDPAWPAHRLRAVAQVIEPRLVLGATAEPLPGNGSAHVVTVALDDIVSTARRPQVPLQPDDLIYGIFTSGTTGTPKCAMNHHAGLTNRFRFMTRYFGATGDEVVLQNSRHTFDSSVWQMFWPLTTGGRVVVPSSGEFLNLEYVLDTVAAEGVTVTDFVPSIFNVLVAMVDRDPVARSKLASLRALVVGGEEINPAMVHRLRELLPDVRVTNGYGPTEASIGMIFHPVSPEDGEVVPIGHPIDNCYAAVLDPAMRPLPPGATGEIVIGGVCLGAGYLAAPARTAEAFVPNPLPEIPGSRLYRTGDLGYLGTDGRLYFVGRRDFQVKINGIRVELGEIEAAAARCPGVRQAKALVARQGRLRSLAVVAAAEEGLTEQALREQLARLLPRTSLPRHILLLPQLPLTDNGKVDRRRLQQLVDHKLAEAAVRLAEAAEPQTLLDRVLAVFQDVLGQPELTRDSHFLAAGGDSLQAVSATMALTEVSGVSVGVQDLFDWPTPAGMARFLAERSGGLEPAETEDDLVERDSRLPATLTIHAADSRVTLRTILVTGATGFVGSRLVHELLTATDLWVCCLARAAGDADATDRVIRALTERGLWQPRFADRLTAFRADLGRPDLGLDRPTWDHLSRTCDAILHNGALVNFLFDYRAHRPANVHGTAELLRLAMAHQPKPLHYISTLGTLDTEAALQPHPLGEEYASDMAVPPHSGYSRSKWVAERYLGTARRRGALVTILRLGEVMPAADNGHPNERALTHLLLVACQRLGIRPAAAIGTDYSPVDYVARRAVAAVVDKHVWGRTVHIFHPRSTIFTDLPSKVGGPLPRVTCTQFVTSLRAAASDTADRRLAALLSLLPQQRTAGEEDLRMAFEGLLVDNPRLFRRDECHRLEQRWNLTGDQPLQTSIAAYQAWLREHETADGSPRLLLPAAPL</sequence>
<dbReference type="Pfam" id="PF13193">
    <property type="entry name" value="AMP-binding_C"/>
    <property type="match status" value="1"/>
</dbReference>
<dbReference type="PROSITE" id="PS50075">
    <property type="entry name" value="CARRIER"/>
    <property type="match status" value="1"/>
</dbReference>
<dbReference type="EMBL" id="BLPG01000001">
    <property type="protein sequence ID" value="GFJ93531.1"/>
    <property type="molecule type" value="Genomic_DNA"/>
</dbReference>
<name>A0A6V8LFB9_9ACTN</name>
<dbReference type="InterPro" id="IPR025110">
    <property type="entry name" value="AMP-bd_C"/>
</dbReference>
<dbReference type="PANTHER" id="PTHR44845">
    <property type="entry name" value="CARRIER DOMAIN-CONTAINING PROTEIN"/>
    <property type="match status" value="1"/>
</dbReference>
<dbReference type="InterPro" id="IPR020806">
    <property type="entry name" value="PKS_PP-bd"/>
</dbReference>
<dbReference type="AlphaFoldDB" id="A0A6V8LFB9"/>
<dbReference type="InterPro" id="IPR042099">
    <property type="entry name" value="ANL_N_sf"/>
</dbReference>
<dbReference type="GO" id="GO:0031177">
    <property type="term" value="F:phosphopantetheine binding"/>
    <property type="evidence" value="ECO:0007669"/>
    <property type="project" value="InterPro"/>
</dbReference>
<keyword evidence="1" id="KW-0596">Phosphopantetheine</keyword>
<keyword evidence="5" id="KW-1185">Reference proteome</keyword>
<dbReference type="SUPFAM" id="SSF47336">
    <property type="entry name" value="ACP-like"/>
    <property type="match status" value="1"/>
</dbReference>
<dbReference type="InterPro" id="IPR036291">
    <property type="entry name" value="NAD(P)-bd_dom_sf"/>
</dbReference>
<dbReference type="InterPro" id="IPR010080">
    <property type="entry name" value="Thioester_reductase-like_dom"/>
</dbReference>
<dbReference type="Pfam" id="PF00501">
    <property type="entry name" value="AMP-binding"/>
    <property type="match status" value="1"/>
</dbReference>
<dbReference type="InterPro" id="IPR036736">
    <property type="entry name" value="ACP-like_sf"/>
</dbReference>
<evidence type="ECO:0000259" key="3">
    <source>
        <dbReference type="PROSITE" id="PS50075"/>
    </source>
</evidence>
<dbReference type="Pfam" id="PF00550">
    <property type="entry name" value="PP-binding"/>
    <property type="match status" value="1"/>
</dbReference>
<evidence type="ECO:0000313" key="4">
    <source>
        <dbReference type="EMBL" id="GFJ93531.1"/>
    </source>
</evidence>
<reference evidence="4 5" key="2">
    <citation type="submission" date="2020-03" db="EMBL/GenBank/DDBJ databases">
        <authorList>
            <person name="Ichikawa N."/>
            <person name="Kimura A."/>
            <person name="Kitahashi Y."/>
            <person name="Uohara A."/>
        </authorList>
    </citation>
    <scope>NUCLEOTIDE SEQUENCE [LARGE SCALE GENOMIC DNA]</scope>
    <source>
        <strain evidence="4 5">NBRC 108638</strain>
    </source>
</reference>
<protein>
    <recommendedName>
        <fullName evidence="3">Carrier domain-containing protein</fullName>
    </recommendedName>
</protein>
<dbReference type="InterPro" id="IPR010071">
    <property type="entry name" value="AA_adenyl_dom"/>
</dbReference>
<keyword evidence="2" id="KW-0597">Phosphoprotein</keyword>
<dbReference type="Gene3D" id="3.30.300.30">
    <property type="match status" value="1"/>
</dbReference>
<feature type="domain" description="Carrier" evidence="3">
    <location>
        <begin position="507"/>
        <end position="582"/>
    </location>
</feature>
<dbReference type="PANTHER" id="PTHR44845:SF6">
    <property type="entry name" value="BETA-ALANINE-ACTIVATING ENZYME"/>
    <property type="match status" value="1"/>
</dbReference>
<gene>
    <name evidence="4" type="ORF">Prum_071730</name>
</gene>
<dbReference type="NCBIfam" id="TIGR01733">
    <property type="entry name" value="AA-adenyl-dom"/>
    <property type="match status" value="1"/>
</dbReference>
<evidence type="ECO:0000313" key="5">
    <source>
        <dbReference type="Proteomes" id="UP000482960"/>
    </source>
</evidence>
<accession>A0A6V8LFB9</accession>
<dbReference type="Proteomes" id="UP000482960">
    <property type="component" value="Unassembled WGS sequence"/>
</dbReference>
<dbReference type="SUPFAM" id="SSF56801">
    <property type="entry name" value="Acetyl-CoA synthetase-like"/>
    <property type="match status" value="1"/>
</dbReference>
<proteinExistence type="predicted"/>
<evidence type="ECO:0000256" key="2">
    <source>
        <dbReference type="ARBA" id="ARBA00022553"/>
    </source>
</evidence>
<reference evidence="4 5" key="1">
    <citation type="submission" date="2020-03" db="EMBL/GenBank/DDBJ databases">
        <title>Whole genome shotgun sequence of Phytohabitans rumicis NBRC 108638.</title>
        <authorList>
            <person name="Komaki H."/>
            <person name="Tamura T."/>
        </authorList>
    </citation>
    <scope>NUCLEOTIDE SEQUENCE [LARGE SCALE GENOMIC DNA]</scope>
    <source>
        <strain evidence="4 5">NBRC 108638</strain>
    </source>
</reference>
<dbReference type="InterPro" id="IPR013120">
    <property type="entry name" value="FAR_NAD-bd"/>
</dbReference>
<dbReference type="Pfam" id="PF07993">
    <property type="entry name" value="NAD_binding_4"/>
    <property type="match status" value="1"/>
</dbReference>
<dbReference type="InterPro" id="IPR009081">
    <property type="entry name" value="PP-bd_ACP"/>
</dbReference>
<dbReference type="InterPro" id="IPR045851">
    <property type="entry name" value="AMP-bd_C_sf"/>
</dbReference>
<dbReference type="CDD" id="cd05930">
    <property type="entry name" value="A_NRPS"/>
    <property type="match status" value="1"/>
</dbReference>
<evidence type="ECO:0000256" key="1">
    <source>
        <dbReference type="ARBA" id="ARBA00022450"/>
    </source>
</evidence>
<dbReference type="Gene3D" id="3.40.50.12780">
    <property type="entry name" value="N-terminal domain of ligase-like"/>
    <property type="match status" value="1"/>
</dbReference>
<organism evidence="4 5">
    <name type="scientific">Phytohabitans rumicis</name>
    <dbReference type="NCBI Taxonomy" id="1076125"/>
    <lineage>
        <taxon>Bacteria</taxon>
        <taxon>Bacillati</taxon>
        <taxon>Actinomycetota</taxon>
        <taxon>Actinomycetes</taxon>
        <taxon>Micromonosporales</taxon>
        <taxon>Micromonosporaceae</taxon>
    </lineage>
</organism>